<comment type="caution">
    <text evidence="3">The sequence shown here is derived from an EMBL/GenBank/DDBJ whole genome shotgun (WGS) entry which is preliminary data.</text>
</comment>
<evidence type="ECO:0000313" key="4">
    <source>
        <dbReference type="Proteomes" id="UP001501231"/>
    </source>
</evidence>
<accession>A0ABP5VLQ6</accession>
<dbReference type="InterPro" id="IPR051448">
    <property type="entry name" value="CdaR-like_regulators"/>
</dbReference>
<evidence type="ECO:0000259" key="1">
    <source>
        <dbReference type="Pfam" id="PF13556"/>
    </source>
</evidence>
<dbReference type="RefSeq" id="WP_344586998.1">
    <property type="nucleotide sequence ID" value="NZ_BAAARW010000002.1"/>
</dbReference>
<feature type="domain" description="RsbT co-antagonist protein RsbRD N-terminal" evidence="2">
    <location>
        <begin position="18"/>
        <end position="152"/>
    </location>
</feature>
<keyword evidence="4" id="KW-1185">Reference proteome</keyword>
<dbReference type="Pfam" id="PF14361">
    <property type="entry name" value="RsbRD_N"/>
    <property type="match status" value="1"/>
</dbReference>
<evidence type="ECO:0000313" key="3">
    <source>
        <dbReference type="EMBL" id="GAA2402687.1"/>
    </source>
</evidence>
<dbReference type="EMBL" id="BAAARW010000002">
    <property type="protein sequence ID" value="GAA2402687.1"/>
    <property type="molecule type" value="Genomic_DNA"/>
</dbReference>
<dbReference type="InterPro" id="IPR025736">
    <property type="entry name" value="PucR_C-HTH_dom"/>
</dbReference>
<feature type="domain" description="PucR C-terminal helix-turn-helix" evidence="1">
    <location>
        <begin position="318"/>
        <end position="362"/>
    </location>
</feature>
<organism evidence="3 4">
    <name type="scientific">Actinomadura vinacea</name>
    <dbReference type="NCBI Taxonomy" id="115336"/>
    <lineage>
        <taxon>Bacteria</taxon>
        <taxon>Bacillati</taxon>
        <taxon>Actinomycetota</taxon>
        <taxon>Actinomycetes</taxon>
        <taxon>Streptosporangiales</taxon>
        <taxon>Thermomonosporaceae</taxon>
        <taxon>Actinomadura</taxon>
    </lineage>
</organism>
<sequence>MAEVEGFLRLVADHAEDPELLESTVRAARDRSDLVAALPEEETRRHTRALVRGVVAALREDGEPGEDALAAAERLGSDRARQGVPVAALLDGFQAGRAHLVGLLIEQGRRLRVPADLLLDGVTRIDAITTALVHRMVHAHRIAELEMARTARDTHVQMLRQLLHGEPPTVLAPLDPGEPYHCVVSDISDPAVAGRLEVALTSAGPALCGLVDGRLAALVARLPDPARLPDLAGDRAHRPSGVPLLVASPAARPAAIAPLYRLGRRALRAGTASGLTGLRPLTDLALLTAAEGEAELGRLLAARLLDGLDPDDPFHRELAETALAFLDHGGRIEPTAAALHVHGNTVKYRVRRFHELTGGSLAPAASPAGAVAHAAHWWWALREWIRRPGGGGMGP</sequence>
<protein>
    <submittedName>
        <fullName evidence="3">Helix-turn-helix domain-containing protein</fullName>
    </submittedName>
</protein>
<proteinExistence type="predicted"/>
<dbReference type="Pfam" id="PF13556">
    <property type="entry name" value="HTH_30"/>
    <property type="match status" value="1"/>
</dbReference>
<name>A0ABP5VLQ6_9ACTN</name>
<dbReference type="PANTHER" id="PTHR33744">
    <property type="entry name" value="CARBOHYDRATE DIACID REGULATOR"/>
    <property type="match status" value="1"/>
</dbReference>
<dbReference type="Gene3D" id="1.10.10.2840">
    <property type="entry name" value="PucR C-terminal helix-turn-helix domain"/>
    <property type="match status" value="1"/>
</dbReference>
<dbReference type="InterPro" id="IPR042070">
    <property type="entry name" value="PucR_C-HTH_sf"/>
</dbReference>
<dbReference type="InterPro" id="IPR025751">
    <property type="entry name" value="RsbRD_N_dom"/>
</dbReference>
<evidence type="ECO:0000259" key="2">
    <source>
        <dbReference type="Pfam" id="PF14361"/>
    </source>
</evidence>
<dbReference type="Proteomes" id="UP001501231">
    <property type="component" value="Unassembled WGS sequence"/>
</dbReference>
<gene>
    <name evidence="3" type="ORF">GCM10010191_07790</name>
</gene>
<reference evidence="4" key="1">
    <citation type="journal article" date="2019" name="Int. J. Syst. Evol. Microbiol.">
        <title>The Global Catalogue of Microorganisms (GCM) 10K type strain sequencing project: providing services to taxonomists for standard genome sequencing and annotation.</title>
        <authorList>
            <consortium name="The Broad Institute Genomics Platform"/>
            <consortium name="The Broad Institute Genome Sequencing Center for Infectious Disease"/>
            <person name="Wu L."/>
            <person name="Ma J."/>
        </authorList>
    </citation>
    <scope>NUCLEOTIDE SEQUENCE [LARGE SCALE GENOMIC DNA]</scope>
    <source>
        <strain evidence="4">JCM 3325</strain>
    </source>
</reference>